<name>A0ABU2NCY6_9PSEU</name>
<dbReference type="InterPro" id="IPR052944">
    <property type="entry name" value="Sporulation_related"/>
</dbReference>
<feature type="compositionally biased region" description="Polar residues" evidence="1">
    <location>
        <begin position="250"/>
        <end position="261"/>
    </location>
</feature>
<dbReference type="Gene3D" id="2.50.20.10">
    <property type="entry name" value="Lipoprotein localisation LolA/LolB/LppX"/>
    <property type="match status" value="1"/>
</dbReference>
<keyword evidence="3" id="KW-1185">Reference proteome</keyword>
<evidence type="ECO:0000313" key="2">
    <source>
        <dbReference type="EMBL" id="MDT0351812.1"/>
    </source>
</evidence>
<proteinExistence type="predicted"/>
<dbReference type="RefSeq" id="WP_311558262.1">
    <property type="nucleotide sequence ID" value="NZ_JAVREJ010000014.1"/>
</dbReference>
<dbReference type="Proteomes" id="UP001183202">
    <property type="component" value="Unassembled WGS sequence"/>
</dbReference>
<reference evidence="3" key="1">
    <citation type="submission" date="2023-07" db="EMBL/GenBank/DDBJ databases">
        <title>30 novel species of actinomycetes from the DSMZ collection.</title>
        <authorList>
            <person name="Nouioui I."/>
        </authorList>
    </citation>
    <scope>NUCLEOTIDE SEQUENCE [LARGE SCALE GENOMIC DNA]</scope>
    <source>
        <strain evidence="3">DSM 45834</strain>
    </source>
</reference>
<feature type="region of interest" description="Disordered" evidence="1">
    <location>
        <begin position="243"/>
        <end position="263"/>
    </location>
</feature>
<dbReference type="EMBL" id="JAVREJ010000014">
    <property type="protein sequence ID" value="MDT0351812.1"/>
    <property type="molecule type" value="Genomic_DNA"/>
</dbReference>
<organism evidence="2 3">
    <name type="scientific">Pseudonocardia charpentierae</name>
    <dbReference type="NCBI Taxonomy" id="3075545"/>
    <lineage>
        <taxon>Bacteria</taxon>
        <taxon>Bacillati</taxon>
        <taxon>Actinomycetota</taxon>
        <taxon>Actinomycetes</taxon>
        <taxon>Pseudonocardiales</taxon>
        <taxon>Pseudonocardiaceae</taxon>
        <taxon>Pseudonocardia</taxon>
    </lineage>
</organism>
<dbReference type="PANTHER" id="PTHR37507:SF2">
    <property type="entry name" value="SPORULATION PROTEIN YDCC"/>
    <property type="match status" value="1"/>
</dbReference>
<gene>
    <name evidence="2" type="ORF">RM445_20000</name>
</gene>
<dbReference type="SUPFAM" id="SSF89392">
    <property type="entry name" value="Prokaryotic lipoproteins and lipoprotein localization factors"/>
    <property type="match status" value="1"/>
</dbReference>
<protein>
    <submittedName>
        <fullName evidence="2">Outer membrane lipoprotein carrier protein LolA</fullName>
    </submittedName>
</protein>
<dbReference type="PANTHER" id="PTHR37507">
    <property type="entry name" value="SPORULATION PROTEIN YDCC"/>
    <property type="match status" value="1"/>
</dbReference>
<feature type="region of interest" description="Disordered" evidence="1">
    <location>
        <begin position="275"/>
        <end position="303"/>
    </location>
</feature>
<comment type="caution">
    <text evidence="2">The sequence shown here is derived from an EMBL/GenBank/DDBJ whole genome shotgun (WGS) entry which is preliminary data.</text>
</comment>
<sequence>MAGRRRGRIAAAVGTAGVVGLGLLVVAGSAYAQPQLPPVTPEDLVSSVLAAADPGPFNGTVELDNNLGLPALPDAPQAANGTSTARIWSGGNNLGRVALPTDSGERTLVSDGTTDWAWNSDDRTVVKRPAGDRRDQSAATDPTAAAAKAIGELRTTSTIAVDGTATVAGRSAYELVLTPAPTERTLLREVRVAVDSEKRMPLRLTVLATGSTEPALQVGFTELAFGPQDAKLFAFTPPPGATVTDAPARDTQQNRPESTTVGDGWDTVKIMRRPADATPQTASPDRPDLSSIGTPVSGTWGSGRLVTTAVGSAIITGDGRIAAGAVPEQVLTDALSK</sequence>
<accession>A0ABU2NCY6</accession>
<evidence type="ECO:0000313" key="3">
    <source>
        <dbReference type="Proteomes" id="UP001183202"/>
    </source>
</evidence>
<dbReference type="InterPro" id="IPR029046">
    <property type="entry name" value="LolA/LolB/LppX"/>
</dbReference>
<keyword evidence="2" id="KW-0449">Lipoprotein</keyword>
<evidence type="ECO:0000256" key="1">
    <source>
        <dbReference type="SAM" id="MobiDB-lite"/>
    </source>
</evidence>